<evidence type="ECO:0000313" key="2">
    <source>
        <dbReference type="Proteomes" id="UP000287447"/>
    </source>
</evidence>
<sequence>MQRRLEDQVAAELQNAVTTDAKNLVNWQYAKLPVSADPAGFGPFEDLVRIWNDKRGPNGELPARRDFDFIEFRSWLGKISIAKVERDPFQIRFVLWGTQLTEWWGVDYTNKVLGEASITPEAWNVVEGRYFEIMDQFPFIGVVSGYLDQHDRPYVKVMGIDLPLTEGNGLSHVISAHIEIDPDETAESILNSNEPLEYV</sequence>
<dbReference type="AlphaFoldDB" id="A0A437QPK8"/>
<gene>
    <name evidence="1" type="ORF">EOI86_14420</name>
</gene>
<dbReference type="OrthoDB" id="7357541at2"/>
<comment type="caution">
    <text evidence="1">The sequence shown here is derived from an EMBL/GenBank/DDBJ whole genome shotgun (WGS) entry which is preliminary data.</text>
</comment>
<protein>
    <submittedName>
        <fullName evidence="1">PAS domain-containing protein</fullName>
    </submittedName>
</protein>
<dbReference type="RefSeq" id="WP_127765873.1">
    <property type="nucleotide sequence ID" value="NZ_SADE01000002.1"/>
</dbReference>
<keyword evidence="2" id="KW-1185">Reference proteome</keyword>
<dbReference type="Proteomes" id="UP000287447">
    <property type="component" value="Unassembled WGS sequence"/>
</dbReference>
<proteinExistence type="predicted"/>
<accession>A0A437QPK8</accession>
<evidence type="ECO:0000313" key="1">
    <source>
        <dbReference type="EMBL" id="RVU36397.1"/>
    </source>
</evidence>
<dbReference type="EMBL" id="SADE01000002">
    <property type="protein sequence ID" value="RVU36397.1"/>
    <property type="molecule type" value="Genomic_DNA"/>
</dbReference>
<reference evidence="2" key="1">
    <citation type="submission" date="2019-01" db="EMBL/GenBank/DDBJ databases">
        <title>Gri0909 isolated from a small marine red alga.</title>
        <authorList>
            <person name="Kim J."/>
            <person name="Jeong S.E."/>
            <person name="Jeon C.O."/>
        </authorList>
    </citation>
    <scope>NUCLEOTIDE SEQUENCE [LARGE SCALE GENOMIC DNA]</scope>
    <source>
        <strain evidence="2">Gri0909</strain>
    </source>
</reference>
<organism evidence="1 2">
    <name type="scientific">Hwanghaeella grinnelliae</name>
    <dbReference type="NCBI Taxonomy" id="2500179"/>
    <lineage>
        <taxon>Bacteria</taxon>
        <taxon>Pseudomonadati</taxon>
        <taxon>Pseudomonadota</taxon>
        <taxon>Alphaproteobacteria</taxon>
        <taxon>Rhodospirillales</taxon>
        <taxon>Rhodospirillaceae</taxon>
        <taxon>Hwanghaeella</taxon>
    </lineage>
</organism>
<name>A0A437QPK8_9PROT</name>